<evidence type="ECO:0000256" key="14">
    <source>
        <dbReference type="ARBA" id="ARBA00038000"/>
    </source>
</evidence>
<evidence type="ECO:0000256" key="12">
    <source>
        <dbReference type="ARBA" id="ARBA00023125"/>
    </source>
</evidence>
<dbReference type="InterPro" id="IPR017871">
    <property type="entry name" value="ABC_transporter-like_CS"/>
</dbReference>
<comment type="similarity">
    <text evidence="14">Belongs to the ABC transporter superfamily. UvrA family.</text>
</comment>
<dbReference type="PROSITE" id="PS50893">
    <property type="entry name" value="ABC_TRANSPORTER_2"/>
    <property type="match status" value="1"/>
</dbReference>
<name>A0ABS8YDL3_9BACL</name>
<evidence type="ECO:0000256" key="2">
    <source>
        <dbReference type="ARBA" id="ARBA00022490"/>
    </source>
</evidence>
<evidence type="ECO:0000256" key="13">
    <source>
        <dbReference type="ARBA" id="ARBA00023204"/>
    </source>
</evidence>
<evidence type="ECO:0000256" key="16">
    <source>
        <dbReference type="ARBA" id="ARBA00042156"/>
    </source>
</evidence>
<dbReference type="InterPro" id="IPR041552">
    <property type="entry name" value="UvrA_DNA-bd"/>
</dbReference>
<comment type="caution">
    <text evidence="18">The sequence shown here is derived from an EMBL/GenBank/DDBJ whole genome shotgun (WGS) entry which is preliminary data.</text>
</comment>
<gene>
    <name evidence="18" type="ORF">LQV63_10485</name>
</gene>
<proteinExistence type="inferred from homology"/>
<evidence type="ECO:0000256" key="1">
    <source>
        <dbReference type="ARBA" id="ARBA00004496"/>
    </source>
</evidence>
<evidence type="ECO:0000256" key="7">
    <source>
        <dbReference type="ARBA" id="ARBA00022769"/>
    </source>
</evidence>
<evidence type="ECO:0000256" key="8">
    <source>
        <dbReference type="ARBA" id="ARBA00022771"/>
    </source>
</evidence>
<keyword evidence="8" id="KW-0863">Zinc-finger</keyword>
<dbReference type="RefSeq" id="WP_233696650.1">
    <property type="nucleotide sequence ID" value="NZ_JAJNBZ010000006.1"/>
</dbReference>
<keyword evidence="4" id="KW-0677">Repeat</keyword>
<keyword evidence="9" id="KW-0862">Zinc</keyword>
<evidence type="ECO:0000256" key="5">
    <source>
        <dbReference type="ARBA" id="ARBA00022741"/>
    </source>
</evidence>
<dbReference type="Gene3D" id="1.20.1580.10">
    <property type="entry name" value="ABC transporter ATPase like domain"/>
    <property type="match status" value="2"/>
</dbReference>
<organism evidence="18 19">
    <name type="scientific">Paenibacillus profundus</name>
    <dbReference type="NCBI Taxonomy" id="1173085"/>
    <lineage>
        <taxon>Bacteria</taxon>
        <taxon>Bacillati</taxon>
        <taxon>Bacillota</taxon>
        <taxon>Bacilli</taxon>
        <taxon>Bacillales</taxon>
        <taxon>Paenibacillaceae</taxon>
        <taxon>Paenibacillus</taxon>
    </lineage>
</organism>
<dbReference type="PANTHER" id="PTHR43152:SF1">
    <property type="entry name" value="UVRA PROTEIN"/>
    <property type="match status" value="1"/>
</dbReference>
<dbReference type="SUPFAM" id="SSF52540">
    <property type="entry name" value="P-loop containing nucleoside triphosphate hydrolases"/>
    <property type="match status" value="2"/>
</dbReference>
<dbReference type="InterPro" id="IPR027417">
    <property type="entry name" value="P-loop_NTPase"/>
</dbReference>
<keyword evidence="12" id="KW-0238">DNA-binding</keyword>
<evidence type="ECO:0000256" key="9">
    <source>
        <dbReference type="ARBA" id="ARBA00022833"/>
    </source>
</evidence>
<comment type="subcellular location">
    <subcellularLocation>
        <location evidence="1">Cytoplasm</location>
    </subcellularLocation>
</comment>
<keyword evidence="6" id="KW-0227">DNA damage</keyword>
<accession>A0ABS8YDL3</accession>
<keyword evidence="3" id="KW-0479">Metal-binding</keyword>
<keyword evidence="2" id="KW-0963">Cytoplasm</keyword>
<dbReference type="Pfam" id="PF00005">
    <property type="entry name" value="ABC_tran"/>
    <property type="match status" value="1"/>
</dbReference>
<evidence type="ECO:0000256" key="10">
    <source>
        <dbReference type="ARBA" id="ARBA00022840"/>
    </source>
</evidence>
<dbReference type="Gene3D" id="3.40.50.300">
    <property type="entry name" value="P-loop containing nucleotide triphosphate hydrolases"/>
    <property type="match status" value="2"/>
</dbReference>
<evidence type="ECO:0000256" key="15">
    <source>
        <dbReference type="ARBA" id="ARBA00039316"/>
    </source>
</evidence>
<dbReference type="InterPro" id="IPR003439">
    <property type="entry name" value="ABC_transporter-like_ATP-bd"/>
</dbReference>
<evidence type="ECO:0000259" key="17">
    <source>
        <dbReference type="PROSITE" id="PS50893"/>
    </source>
</evidence>
<evidence type="ECO:0000313" key="19">
    <source>
        <dbReference type="Proteomes" id="UP001199916"/>
    </source>
</evidence>
<sequence>MTGNQDWIIITGAREHNLKNIEVRFPRNQLTVVTGVSGSGKSTLMFNILCQEGERKFIRATGRVPDNVERPDYDDILGLSPIISVNQHHHNYSPRSTVGTYSEAYTYLRLLYTAIGERPCPNCHGTIAYADLRSAPRSPAEDAATGLECYPCPTCGSPVENITMAHFSFNTEQGACPACMGLGEQVEPVIDAILRPDLSIQEGGIQVWKKGFIWHFGPLLVRAAKYYNLPFGEEDLKRPIGELPEIVRHLLQYGTDDPRLRALRPDAPAPSNMKEGKYEGAINSLMRRYYEEAGEDADEEFASFLRPAACPACQGTRLKPSSLEVTVNGTPIHHLLRISIRDLLAWLNELPHALESRYVEAVQPILAELTDRAQSLVDTGLGYLTLDRGFSTLSGGEAQRMRLSSLLNSNLTGMVCVLDEPTAGLHPQDTDSLVAAMKKLRDLGNTIIVVEHDLDVIKQSDYVVDIGPAAGEHGGQVVFQGTVADLLQHPASITAKCLREDGLALKRDVRRWNHAITLTEACTHNLKRISVDIPIGVLTAITGVSGSGKSTLILQELLDRLHTLPGSDQIQHTIVVDQHAMGKMARSNAATYTKVFDHIREHYRQLAKREGMKLKASDFSFNVAGGRCEACKGTGQLKLQMHFMPARYLTCPTCQGKRYNETILGITYRGRHIADVLDMSIAEAQELFQGIPDIVRILDCLIDIGLGYLPLGQPANTFSGGEAQRVKLASELAGTRRNHTLYILDEPSIGLHDSDTGKLMNVLDRLVDKGNTVIVIEHHLQLIRQADWIIELGPKGGNEGGEVIAEGTPQTLRMHSGSILKRYL</sequence>
<keyword evidence="5" id="KW-0547">Nucleotide-binding</keyword>
<keyword evidence="7" id="KW-0228">DNA excision</keyword>
<evidence type="ECO:0000256" key="3">
    <source>
        <dbReference type="ARBA" id="ARBA00022723"/>
    </source>
</evidence>
<evidence type="ECO:0000256" key="4">
    <source>
        <dbReference type="ARBA" id="ARBA00022737"/>
    </source>
</evidence>
<evidence type="ECO:0000256" key="11">
    <source>
        <dbReference type="ARBA" id="ARBA00022881"/>
    </source>
</evidence>
<reference evidence="18 19" key="1">
    <citation type="submission" date="2021-11" db="EMBL/GenBank/DDBJ databases">
        <title>Draft genome sequence of Paenibacillus profundus YoMME, a new Gram-positive bacteria with exoelectrogenic properties.</title>
        <authorList>
            <person name="Hubenova Y."/>
            <person name="Hubenova E."/>
            <person name="Manasiev Y."/>
            <person name="Peykov S."/>
            <person name="Mitov M."/>
        </authorList>
    </citation>
    <scope>NUCLEOTIDE SEQUENCE [LARGE SCALE GENOMIC DNA]</scope>
    <source>
        <strain evidence="18 19">YoMME</strain>
    </source>
</reference>
<dbReference type="Pfam" id="PF17755">
    <property type="entry name" value="UvrA_DNA-bind"/>
    <property type="match status" value="1"/>
</dbReference>
<dbReference type="PROSITE" id="PS00211">
    <property type="entry name" value="ABC_TRANSPORTER_1"/>
    <property type="match status" value="2"/>
</dbReference>
<dbReference type="Gene3D" id="1.10.8.280">
    <property type="entry name" value="ABC transporter ATPase domain-like"/>
    <property type="match status" value="1"/>
</dbReference>
<dbReference type="PANTHER" id="PTHR43152">
    <property type="entry name" value="UVRABC SYSTEM PROTEIN A"/>
    <property type="match status" value="1"/>
</dbReference>
<keyword evidence="11" id="KW-0267">Excision nuclease</keyword>
<keyword evidence="10" id="KW-0067">ATP-binding</keyword>
<dbReference type="EMBL" id="JAJNBZ010000006">
    <property type="protein sequence ID" value="MCE5169741.1"/>
    <property type="molecule type" value="Genomic_DNA"/>
</dbReference>
<evidence type="ECO:0000256" key="6">
    <source>
        <dbReference type="ARBA" id="ARBA00022763"/>
    </source>
</evidence>
<feature type="domain" description="ABC transporter" evidence="17">
    <location>
        <begin position="509"/>
        <end position="819"/>
    </location>
</feature>
<protein>
    <recommendedName>
        <fullName evidence="15">UvrABC system protein A</fullName>
    </recommendedName>
    <alternativeName>
        <fullName evidence="16">Excinuclease ABC subunit A</fullName>
    </alternativeName>
</protein>
<keyword evidence="19" id="KW-1185">Reference proteome</keyword>
<keyword evidence="13" id="KW-0234">DNA repair</keyword>
<evidence type="ECO:0000313" key="18">
    <source>
        <dbReference type="EMBL" id="MCE5169741.1"/>
    </source>
</evidence>
<dbReference type="Proteomes" id="UP001199916">
    <property type="component" value="Unassembled WGS sequence"/>
</dbReference>